<dbReference type="InterPro" id="IPR029069">
    <property type="entry name" value="HotDog_dom_sf"/>
</dbReference>
<dbReference type="InterPro" id="IPR052741">
    <property type="entry name" value="Mitochondrial_HTD2"/>
</dbReference>
<dbReference type="AlphaFoldDB" id="E4UQ73"/>
<dbReference type="SUPFAM" id="SSF54637">
    <property type="entry name" value="Thioesterase/thiol ester dehydrase-isomerase"/>
    <property type="match status" value="1"/>
</dbReference>
<name>E4UQ73_ARTGP</name>
<evidence type="ECO:0000313" key="1">
    <source>
        <dbReference type="EMBL" id="EFQ99992.1"/>
    </source>
</evidence>
<dbReference type="PANTHER" id="PTHR28152:SF2">
    <property type="entry name" value="N-TERMINAL OF MAOC-LIKE DEHYDRATASE DOMAIN-CONTAINING PROTEIN"/>
    <property type="match status" value="1"/>
</dbReference>
<evidence type="ECO:0000313" key="2">
    <source>
        <dbReference type="Proteomes" id="UP000002669"/>
    </source>
</evidence>
<dbReference type="PANTHER" id="PTHR28152">
    <property type="entry name" value="HYDROXYACYL-THIOESTER DEHYDRATASE TYPE 2, MITOCHONDRIAL"/>
    <property type="match status" value="1"/>
</dbReference>
<dbReference type="OMA" id="IHYDRRY"/>
<dbReference type="RefSeq" id="XP_003175475.1">
    <property type="nucleotide sequence ID" value="XM_003175427.1"/>
</dbReference>
<dbReference type="InParanoid" id="E4UQ73"/>
<keyword evidence="2" id="KW-1185">Reference proteome</keyword>
<dbReference type="Gene3D" id="3.10.129.10">
    <property type="entry name" value="Hotdog Thioesterase"/>
    <property type="match status" value="1"/>
</dbReference>
<dbReference type="GO" id="GO:0019171">
    <property type="term" value="F:(3R)-hydroxyacyl-[acyl-carrier-protein] dehydratase activity"/>
    <property type="evidence" value="ECO:0007669"/>
    <property type="project" value="TreeGrafter"/>
</dbReference>
<dbReference type="FunFam" id="3.10.129.10:FF:000103">
    <property type="entry name" value="WGS project CABT00000000 data, contig 2.1"/>
    <property type="match status" value="1"/>
</dbReference>
<protein>
    <recommendedName>
        <fullName evidence="3">Mesaconyl-C4 CoA hydratase</fullName>
    </recommendedName>
</protein>
<accession>E4UQ73</accession>
<dbReference type="HOGENOM" id="CLU_028690_0_1_1"/>
<dbReference type="OrthoDB" id="3257538at2759"/>
<sequence length="380" mass="42464">MLCLKQSVLRLGSATPCLIHVFKAFRHDTQYDTRPYSTGAQEDSASDIAGKFLAKFQSIGPQKRKQVLDANQLQLLSLTLNKNHLYPGYPPLSVPPSQAASQCLSAPIVGTPIPPGYHLVYFTPQFLEEHLGPDGTDISYNPDPPFTRRMWAGGEMIWPRSKGDGRPNLLRVGQEATETTRLLSAEPKIIKKTGDEMIVVGVEKVFENENGVALVDKRNWVFRKALKAQPLGSAPLKPKHFASDTLGSQGSPIPPTSTGNIYRLSLKQSPVTLFRFSALTFNPHKIHYSMPWAQDVEGHKHIVVHGPLNLISMLSFWRETRKDDDKNPELIVPESIKYRATHPLYADEEYHIVLEDTLESSKVIIYNFEGKVSMNAEIIG</sequence>
<proteinExistence type="predicted"/>
<organism evidence="2">
    <name type="scientific">Arthroderma gypseum (strain ATCC MYA-4604 / CBS 118893)</name>
    <name type="common">Microsporum gypseum</name>
    <dbReference type="NCBI Taxonomy" id="535722"/>
    <lineage>
        <taxon>Eukaryota</taxon>
        <taxon>Fungi</taxon>
        <taxon>Dikarya</taxon>
        <taxon>Ascomycota</taxon>
        <taxon>Pezizomycotina</taxon>
        <taxon>Eurotiomycetes</taxon>
        <taxon>Eurotiomycetidae</taxon>
        <taxon>Onygenales</taxon>
        <taxon>Arthrodermataceae</taxon>
        <taxon>Nannizzia</taxon>
    </lineage>
</organism>
<dbReference type="VEuPathDB" id="FungiDB:MGYG_03000"/>
<gene>
    <name evidence="1" type="ORF">MGYG_03000</name>
</gene>
<dbReference type="STRING" id="535722.E4UQ73"/>
<dbReference type="GO" id="GO:0005739">
    <property type="term" value="C:mitochondrion"/>
    <property type="evidence" value="ECO:0007669"/>
    <property type="project" value="TreeGrafter"/>
</dbReference>
<dbReference type="FunCoup" id="E4UQ73">
    <property type="interactions" value="42"/>
</dbReference>
<dbReference type="GeneID" id="10030783"/>
<dbReference type="eggNOG" id="ENOG502S5QU">
    <property type="taxonomic scope" value="Eukaryota"/>
</dbReference>
<reference evidence="2" key="1">
    <citation type="journal article" date="2012" name="MBio">
        <title>Comparative genome analysis of Trichophyton rubrum and related dermatophytes reveals candidate genes involved in infection.</title>
        <authorList>
            <person name="Martinez D.A."/>
            <person name="Oliver B.G."/>
            <person name="Graeser Y."/>
            <person name="Goldberg J.M."/>
            <person name="Li W."/>
            <person name="Martinez-Rossi N.M."/>
            <person name="Monod M."/>
            <person name="Shelest E."/>
            <person name="Barton R.C."/>
            <person name="Birch E."/>
            <person name="Brakhage A.A."/>
            <person name="Chen Z."/>
            <person name="Gurr S.J."/>
            <person name="Heiman D."/>
            <person name="Heitman J."/>
            <person name="Kosti I."/>
            <person name="Rossi A."/>
            <person name="Saif S."/>
            <person name="Samalova M."/>
            <person name="Saunders C.W."/>
            <person name="Shea T."/>
            <person name="Summerbell R.C."/>
            <person name="Xu J."/>
            <person name="Young S."/>
            <person name="Zeng Q."/>
            <person name="Birren B.W."/>
            <person name="Cuomo C.A."/>
            <person name="White T.C."/>
        </authorList>
    </citation>
    <scope>NUCLEOTIDE SEQUENCE [LARGE SCALE GENOMIC DNA]</scope>
    <source>
        <strain evidence="2">ATCC MYA-4604 / CBS 118893</strain>
    </source>
</reference>
<evidence type="ECO:0008006" key="3">
    <source>
        <dbReference type="Google" id="ProtNLM"/>
    </source>
</evidence>
<dbReference type="Proteomes" id="UP000002669">
    <property type="component" value="Unassembled WGS sequence"/>
</dbReference>
<dbReference type="EMBL" id="DS989823">
    <property type="protein sequence ID" value="EFQ99992.1"/>
    <property type="molecule type" value="Genomic_DNA"/>
</dbReference>